<feature type="transmembrane region" description="Helical" evidence="2">
    <location>
        <begin position="152"/>
        <end position="171"/>
    </location>
</feature>
<feature type="domain" description="T-SNARE coiled-coil homology" evidence="3">
    <location>
        <begin position="722"/>
        <end position="784"/>
    </location>
</feature>
<dbReference type="PROSITE" id="PS50195">
    <property type="entry name" value="PX"/>
    <property type="match status" value="1"/>
</dbReference>
<feature type="domain" description="PX" evidence="4">
    <location>
        <begin position="419"/>
        <end position="535"/>
    </location>
</feature>
<dbReference type="CDD" id="cd07812">
    <property type="entry name" value="SRPBCC"/>
    <property type="match status" value="1"/>
</dbReference>
<dbReference type="CDD" id="cd15858">
    <property type="entry name" value="SNARE_VAM7"/>
    <property type="match status" value="1"/>
</dbReference>
<keyword evidence="2" id="KW-1133">Transmembrane helix</keyword>
<comment type="caution">
    <text evidence="5">The sequence shown here is derived from an EMBL/GenBank/DDBJ whole genome shotgun (WGS) entry which is preliminary data.</text>
</comment>
<dbReference type="InterPro" id="IPR036871">
    <property type="entry name" value="PX_dom_sf"/>
</dbReference>
<reference evidence="5" key="1">
    <citation type="submission" date="2020-05" db="EMBL/GenBank/DDBJ databases">
        <title>Mycena genomes resolve the evolution of fungal bioluminescence.</title>
        <authorList>
            <person name="Tsai I.J."/>
        </authorList>
    </citation>
    <scope>NUCLEOTIDE SEQUENCE</scope>
    <source>
        <strain evidence="5">160909Yilan</strain>
    </source>
</reference>
<dbReference type="InterPro" id="IPR029063">
    <property type="entry name" value="SAM-dependent_MTases_sf"/>
</dbReference>
<evidence type="ECO:0000313" key="5">
    <source>
        <dbReference type="EMBL" id="KAF7339415.1"/>
    </source>
</evidence>
<sequence>MFTSHQVSYTKQINAPLQAVLDVLHDPPTFMKLSPLITDVAVDPEGKTKYSIVDTFVGPFGYSTKINYTATITLHDDGMRGESVAGAGTRTFVKYTVRAISEGVTEVVEDTTVKCFFLLQPFIKRVVAKAHRQTLDRLAAKLENASTNSMNLLLLATFVSCLIILVCWMAKRSSADPYGEFHLGLNKLPGDDVPRTEWLNMGYWKSTTVFPEACQALALKLVQVARCKPGGRVLDVGHGTGESLIFLLTHPSVPRPSHLTGITSLASHHQRSQARVTRLNQPVPVVLYAGDAVYHPGVQGHPFDPSLPEETKFDTILALDCAYHFHSRAAFLQQAHSRLRPGGVVALADICFANGALETRWTRFVMAVVGSGLMPRENRISMDEYVAQMREIGFTEVELEDITQDVFPGKAGLPITSSPMLQSVLIPRYEERPTPSPHTVYEIRVKANVRDWLIWRRYSEFDDLHSALKDACGEPPAPLPSKHAFSIFRSHSDPKLLEERRTGLETYLRAIVSAKDEKWRETFAFKQFLGIPIGKQTGGGNGEFGQSERQFTLASWLDEHIDLQARIRDVRADLNKRDALSDANDPNGAHTSNVAAKKKLAGIITRVGRLASGLQELAMGGMSEGELQRRTDMIARLRDDCEKLGKMVTVARFSSRISSAAGGSTVPVPDSDREALMGGTSRSPPRAPKSFGRVFGAAAAPKPQETEETRPLDDHGLFMLQEQKMQQQDVDVSQLTAVLQRQRHLGEAISNELQLQIELLDDLANRVDETSGKIASTSRQMGKLR</sequence>
<gene>
    <name evidence="5" type="ORF">MSAN_02155600</name>
</gene>
<dbReference type="SUPFAM" id="SSF53335">
    <property type="entry name" value="S-adenosyl-L-methionine-dependent methyltransferases"/>
    <property type="match status" value="1"/>
</dbReference>
<dbReference type="Proteomes" id="UP000623467">
    <property type="component" value="Unassembled WGS sequence"/>
</dbReference>
<evidence type="ECO:0000256" key="1">
    <source>
        <dbReference type="SAM" id="MobiDB-lite"/>
    </source>
</evidence>
<dbReference type="CDD" id="cd06897">
    <property type="entry name" value="PX_SNARE"/>
    <property type="match status" value="1"/>
</dbReference>
<dbReference type="Gene3D" id="3.30.1520.10">
    <property type="entry name" value="Phox-like domain"/>
    <property type="match status" value="1"/>
</dbReference>
<dbReference type="PANTHER" id="PTHR22775:SF3">
    <property type="entry name" value="SORTING NEXIN-13"/>
    <property type="match status" value="1"/>
</dbReference>
<dbReference type="Pfam" id="PF13489">
    <property type="entry name" value="Methyltransf_23"/>
    <property type="match status" value="1"/>
</dbReference>
<dbReference type="SUPFAM" id="SSF64268">
    <property type="entry name" value="PX domain"/>
    <property type="match status" value="1"/>
</dbReference>
<dbReference type="InterPro" id="IPR001683">
    <property type="entry name" value="PX_dom"/>
</dbReference>
<dbReference type="SMART" id="SM00312">
    <property type="entry name" value="PX"/>
    <property type="match status" value="1"/>
</dbReference>
<dbReference type="InterPro" id="IPR023393">
    <property type="entry name" value="START-like_dom_sf"/>
</dbReference>
<dbReference type="Pfam" id="PF00787">
    <property type="entry name" value="PX"/>
    <property type="match status" value="1"/>
</dbReference>
<dbReference type="EMBL" id="JACAZH010000031">
    <property type="protein sequence ID" value="KAF7339415.1"/>
    <property type="molecule type" value="Genomic_DNA"/>
</dbReference>
<dbReference type="SUPFAM" id="SSF55961">
    <property type="entry name" value="Bet v1-like"/>
    <property type="match status" value="1"/>
</dbReference>
<evidence type="ECO:0000259" key="4">
    <source>
        <dbReference type="PROSITE" id="PS50195"/>
    </source>
</evidence>
<dbReference type="PROSITE" id="PS50192">
    <property type="entry name" value="T_SNARE"/>
    <property type="match status" value="1"/>
</dbReference>
<dbReference type="Gene3D" id="3.40.50.150">
    <property type="entry name" value="Vaccinia Virus protein VP39"/>
    <property type="match status" value="1"/>
</dbReference>
<keyword evidence="6" id="KW-1185">Reference proteome</keyword>
<proteinExistence type="predicted"/>
<keyword evidence="2" id="KW-0472">Membrane</keyword>
<dbReference type="SUPFAM" id="SSF58038">
    <property type="entry name" value="SNARE fusion complex"/>
    <property type="match status" value="1"/>
</dbReference>
<dbReference type="PANTHER" id="PTHR22775">
    <property type="entry name" value="SORTING NEXIN"/>
    <property type="match status" value="1"/>
</dbReference>
<protein>
    <submittedName>
        <fullName evidence="5">Snare domain containing protein</fullName>
    </submittedName>
</protein>
<dbReference type="Gene3D" id="1.20.5.110">
    <property type="match status" value="1"/>
</dbReference>
<evidence type="ECO:0000313" key="6">
    <source>
        <dbReference type="Proteomes" id="UP000623467"/>
    </source>
</evidence>
<dbReference type="OrthoDB" id="428895at2759"/>
<keyword evidence="2" id="KW-0812">Transmembrane</keyword>
<evidence type="ECO:0000259" key="3">
    <source>
        <dbReference type="PROSITE" id="PS50192"/>
    </source>
</evidence>
<organism evidence="5 6">
    <name type="scientific">Mycena sanguinolenta</name>
    <dbReference type="NCBI Taxonomy" id="230812"/>
    <lineage>
        <taxon>Eukaryota</taxon>
        <taxon>Fungi</taxon>
        <taxon>Dikarya</taxon>
        <taxon>Basidiomycota</taxon>
        <taxon>Agaricomycotina</taxon>
        <taxon>Agaricomycetes</taxon>
        <taxon>Agaricomycetidae</taxon>
        <taxon>Agaricales</taxon>
        <taxon>Marasmiineae</taxon>
        <taxon>Mycenaceae</taxon>
        <taxon>Mycena</taxon>
    </lineage>
</organism>
<dbReference type="GO" id="GO:0035091">
    <property type="term" value="F:phosphatidylinositol binding"/>
    <property type="evidence" value="ECO:0007669"/>
    <property type="project" value="InterPro"/>
</dbReference>
<dbReference type="InterPro" id="IPR000727">
    <property type="entry name" value="T_SNARE_dom"/>
</dbReference>
<evidence type="ECO:0000256" key="2">
    <source>
        <dbReference type="SAM" id="Phobius"/>
    </source>
</evidence>
<name>A0A8H7CJ55_9AGAR</name>
<dbReference type="CDD" id="cd02440">
    <property type="entry name" value="AdoMet_MTases"/>
    <property type="match status" value="1"/>
</dbReference>
<dbReference type="AlphaFoldDB" id="A0A8H7CJ55"/>
<accession>A0A8H7CJ55</accession>
<feature type="region of interest" description="Disordered" evidence="1">
    <location>
        <begin position="659"/>
        <end position="691"/>
    </location>
</feature>
<dbReference type="SMART" id="SM00397">
    <property type="entry name" value="t_SNARE"/>
    <property type="match status" value="1"/>
</dbReference>
<dbReference type="Gene3D" id="3.30.530.20">
    <property type="match status" value="1"/>
</dbReference>
<dbReference type="Pfam" id="PF23155">
    <property type="entry name" value="DUF7053"/>
    <property type="match status" value="1"/>
</dbReference>
<dbReference type="InterPro" id="IPR055481">
    <property type="entry name" value="DUF7053"/>
</dbReference>